<dbReference type="GO" id="GO:0005509">
    <property type="term" value="F:calcium ion binding"/>
    <property type="evidence" value="ECO:0007669"/>
    <property type="project" value="UniProtKB-UniRule"/>
</dbReference>
<dbReference type="FunFam" id="2.60.40.60:FF:000018">
    <property type="entry name" value="Protocadherin gamma c3"/>
    <property type="match status" value="1"/>
</dbReference>
<keyword evidence="4 14" id="KW-0812">Transmembrane</keyword>
<dbReference type="FunFam" id="2.60.40.60:FF:000002">
    <property type="entry name" value="Protocadherin alpha 2"/>
    <property type="match status" value="1"/>
</dbReference>
<accession>A0A8J6FPA0</accession>
<keyword evidence="10 14" id="KW-0472">Membrane</keyword>
<evidence type="ECO:0000256" key="1">
    <source>
        <dbReference type="ARBA" id="ARBA00003436"/>
    </source>
</evidence>
<protein>
    <recommendedName>
        <fullName evidence="15">Cadherin domain-containing protein</fullName>
    </recommendedName>
</protein>
<feature type="compositionally biased region" description="Polar residues" evidence="13">
    <location>
        <begin position="739"/>
        <end position="749"/>
    </location>
</feature>
<dbReference type="AlphaFoldDB" id="A0A8J6FPA0"/>
<reference evidence="16" key="1">
    <citation type="thesis" date="2020" institute="ProQuest LLC" country="789 East Eisenhower Parkway, Ann Arbor, MI, USA">
        <title>Comparative Genomics and Chromosome Evolution.</title>
        <authorList>
            <person name="Mudd A.B."/>
        </authorList>
    </citation>
    <scope>NUCLEOTIDE SEQUENCE</scope>
    <source>
        <strain evidence="16">HN-11 Male</strain>
        <tissue evidence="16">Kidney and liver</tissue>
    </source>
</reference>
<feature type="domain" description="Cadherin" evidence="15">
    <location>
        <begin position="12"/>
        <end position="118"/>
    </location>
</feature>
<evidence type="ECO:0000256" key="2">
    <source>
        <dbReference type="ARBA" id="ARBA00004251"/>
    </source>
</evidence>
<feature type="domain" description="Cadherin" evidence="15">
    <location>
        <begin position="119"/>
        <end position="227"/>
    </location>
</feature>
<evidence type="ECO:0000256" key="12">
    <source>
        <dbReference type="PROSITE-ProRule" id="PRU00043"/>
    </source>
</evidence>
<keyword evidence="8" id="KW-0130">Cell adhesion</keyword>
<feature type="non-terminal residue" evidence="16">
    <location>
        <position position="766"/>
    </location>
</feature>
<keyword evidence="6" id="KW-0677">Repeat</keyword>
<keyword evidence="9 14" id="KW-1133">Transmembrane helix</keyword>
<keyword evidence="7 12" id="KW-0106">Calcium</keyword>
<dbReference type="Proteomes" id="UP000770717">
    <property type="component" value="Unassembled WGS sequence"/>
</dbReference>
<comment type="caution">
    <text evidence="16">The sequence shown here is derived from an EMBL/GenBank/DDBJ whole genome shotgun (WGS) entry which is preliminary data.</text>
</comment>
<dbReference type="SMART" id="SM00112">
    <property type="entry name" value="CA"/>
    <property type="match status" value="6"/>
</dbReference>
<evidence type="ECO:0000259" key="15">
    <source>
        <dbReference type="PROSITE" id="PS50268"/>
    </source>
</evidence>
<dbReference type="InterPro" id="IPR050174">
    <property type="entry name" value="Protocadherin/Cadherin-CA"/>
</dbReference>
<dbReference type="SUPFAM" id="SSF49313">
    <property type="entry name" value="Cadherin-like"/>
    <property type="match status" value="6"/>
</dbReference>
<evidence type="ECO:0000256" key="14">
    <source>
        <dbReference type="SAM" id="Phobius"/>
    </source>
</evidence>
<evidence type="ECO:0000256" key="11">
    <source>
        <dbReference type="ARBA" id="ARBA00023180"/>
    </source>
</evidence>
<feature type="transmembrane region" description="Helical" evidence="14">
    <location>
        <begin position="676"/>
        <end position="698"/>
    </location>
</feature>
<sequence>MGLFFVSILKLATAQLRYSLLEESEPGTLVGNVAKDLGLNGAGISERALRLGSEQSQQYFALNLESGSIIVRSRIDREKLCGTNVNCVLPVEIVLEKPLELYRLEIEILDTNDNSPVFQNAERTIKITELAAVGTRFPLEKAQDPDLGINSVSSYTLSQNKYFSLNVQTRKNERPSPVLVLEKALDREEQAEHKLVLTAFDGGSPRRSGTSLITVTVIDNNDNAPVFDNAFYKISLKENAQLNTLIIRLSATDKDEGPNGEISYTFEDISSEDITNIFSLDSKTGEIRLKGQLDFEKHHSYEISVKALDHGVPEMEGHCVIQVDIEDVNDNAPEILISSLVSSIPEDTPPGTTVGLLRVSDQDSGKNGEVHLEISPDLPFTITSTQNHYSLVTDGFLDRERASQYTIALQATDLGEPQLKTQTAINITVTDINDNPPSFERSVINVDIKENNKPGALLCTVSASDKDFGENAHITYSIFNSLINGSPAMSFIYMDTQNGNIYAQQSFDYEQAQVLQFTIRAEDSGTPKLSSNSTVYLHILDENDNNPSILYPGNSRHAPAQQPVPRSLQVGSLITKVIAIDADSGYNAWLHYNIAKATDLSLFKVTPNTGEVRLARSFQETDSPVQNLCIVVKDKGTPALSATATVLISLEDGSSKESHYSTDLLSEAKQAPNVTMYLIISLVAISIVSFITLIILLTKCLRNKQEMRDSEMKHYMAHTHKTLQLNPTSTLRYMEVSTMPGSQQNQYSKTGPDGSSDINRDTLNMM</sequence>
<evidence type="ECO:0000313" key="16">
    <source>
        <dbReference type="EMBL" id="KAG9490981.1"/>
    </source>
</evidence>
<organism evidence="16 17">
    <name type="scientific">Eleutherodactylus coqui</name>
    <name type="common">Puerto Rican coqui</name>
    <dbReference type="NCBI Taxonomy" id="57060"/>
    <lineage>
        <taxon>Eukaryota</taxon>
        <taxon>Metazoa</taxon>
        <taxon>Chordata</taxon>
        <taxon>Craniata</taxon>
        <taxon>Vertebrata</taxon>
        <taxon>Euteleostomi</taxon>
        <taxon>Amphibia</taxon>
        <taxon>Batrachia</taxon>
        <taxon>Anura</taxon>
        <taxon>Neobatrachia</taxon>
        <taxon>Hyloidea</taxon>
        <taxon>Eleutherodactylidae</taxon>
        <taxon>Eleutherodactylinae</taxon>
        <taxon>Eleutherodactylus</taxon>
        <taxon>Eleutherodactylus</taxon>
    </lineage>
</organism>
<keyword evidence="11" id="KW-0325">Glycoprotein</keyword>
<evidence type="ECO:0000256" key="13">
    <source>
        <dbReference type="SAM" id="MobiDB-lite"/>
    </source>
</evidence>
<dbReference type="PRINTS" id="PR00205">
    <property type="entry name" value="CADHERIN"/>
</dbReference>
<dbReference type="EMBL" id="WNTK01000002">
    <property type="protein sequence ID" value="KAG9490981.1"/>
    <property type="molecule type" value="Genomic_DNA"/>
</dbReference>
<comment type="subcellular location">
    <subcellularLocation>
        <location evidence="2">Cell membrane</location>
        <topology evidence="2">Single-pass type I membrane protein</topology>
    </subcellularLocation>
</comment>
<evidence type="ECO:0000256" key="10">
    <source>
        <dbReference type="ARBA" id="ARBA00023136"/>
    </source>
</evidence>
<feature type="domain" description="Cadherin" evidence="15">
    <location>
        <begin position="228"/>
        <end position="335"/>
    </location>
</feature>
<dbReference type="InterPro" id="IPR020894">
    <property type="entry name" value="Cadherin_CS"/>
</dbReference>
<evidence type="ECO:0000256" key="6">
    <source>
        <dbReference type="ARBA" id="ARBA00022737"/>
    </source>
</evidence>
<feature type="domain" description="Cadherin" evidence="15">
    <location>
        <begin position="556"/>
        <end position="674"/>
    </location>
</feature>
<feature type="domain" description="Cadherin" evidence="15">
    <location>
        <begin position="440"/>
        <end position="549"/>
    </location>
</feature>
<comment type="function">
    <text evidence="1">Potential calcium-dependent cell-adhesion protein. May be involved in the establishment and maintenance of specific neuronal connections in the brain.</text>
</comment>
<dbReference type="GO" id="GO:0005886">
    <property type="term" value="C:plasma membrane"/>
    <property type="evidence" value="ECO:0007669"/>
    <property type="project" value="UniProtKB-SubCell"/>
</dbReference>
<dbReference type="InterPro" id="IPR002126">
    <property type="entry name" value="Cadherin-like_dom"/>
</dbReference>
<dbReference type="Pfam" id="PF00028">
    <property type="entry name" value="Cadherin"/>
    <property type="match status" value="5"/>
</dbReference>
<evidence type="ECO:0000256" key="7">
    <source>
        <dbReference type="ARBA" id="ARBA00022837"/>
    </source>
</evidence>
<keyword evidence="3" id="KW-1003">Cell membrane</keyword>
<evidence type="ECO:0000256" key="8">
    <source>
        <dbReference type="ARBA" id="ARBA00022889"/>
    </source>
</evidence>
<dbReference type="OrthoDB" id="6252479at2759"/>
<evidence type="ECO:0000256" key="9">
    <source>
        <dbReference type="ARBA" id="ARBA00022989"/>
    </source>
</evidence>
<evidence type="ECO:0000256" key="5">
    <source>
        <dbReference type="ARBA" id="ARBA00022729"/>
    </source>
</evidence>
<name>A0A8J6FPA0_ELECQ</name>
<dbReference type="PANTHER" id="PTHR24028">
    <property type="entry name" value="CADHERIN-87A"/>
    <property type="match status" value="1"/>
</dbReference>
<dbReference type="Gene3D" id="2.60.40.60">
    <property type="entry name" value="Cadherins"/>
    <property type="match status" value="6"/>
</dbReference>
<gene>
    <name evidence="16" type="ORF">GDO78_006363</name>
</gene>
<dbReference type="FunFam" id="2.60.40.60:FF:000004">
    <property type="entry name" value="Protocadherin 1 gamma 2"/>
    <property type="match status" value="1"/>
</dbReference>
<dbReference type="CDD" id="cd11304">
    <property type="entry name" value="Cadherin_repeat"/>
    <property type="match status" value="6"/>
</dbReference>
<dbReference type="PROSITE" id="PS00232">
    <property type="entry name" value="CADHERIN_1"/>
    <property type="match status" value="3"/>
</dbReference>
<dbReference type="InterPro" id="IPR015919">
    <property type="entry name" value="Cadherin-like_sf"/>
</dbReference>
<feature type="domain" description="Cadherin" evidence="15">
    <location>
        <begin position="336"/>
        <end position="439"/>
    </location>
</feature>
<dbReference type="FunFam" id="2.60.40.60:FF:000006">
    <property type="entry name" value="Protocadherin alpha 2"/>
    <property type="match status" value="1"/>
</dbReference>
<dbReference type="InterPro" id="IPR013164">
    <property type="entry name" value="Cadherin_N"/>
</dbReference>
<proteinExistence type="predicted"/>
<keyword evidence="5" id="KW-0732">Signal</keyword>
<dbReference type="FunFam" id="2.60.40.60:FF:000129">
    <property type="entry name" value="protocadherin alpha-C2 isoform X1"/>
    <property type="match status" value="1"/>
</dbReference>
<evidence type="ECO:0000256" key="4">
    <source>
        <dbReference type="ARBA" id="ARBA00022692"/>
    </source>
</evidence>
<dbReference type="GO" id="GO:0007156">
    <property type="term" value="P:homophilic cell adhesion via plasma membrane adhesion molecules"/>
    <property type="evidence" value="ECO:0007669"/>
    <property type="project" value="InterPro"/>
</dbReference>
<dbReference type="Pfam" id="PF08266">
    <property type="entry name" value="Cadherin_2"/>
    <property type="match status" value="1"/>
</dbReference>
<dbReference type="PANTHER" id="PTHR24028:SF349">
    <property type="entry name" value="PROTOCADHERIN GAMMA-C5"/>
    <property type="match status" value="1"/>
</dbReference>
<keyword evidence="17" id="KW-1185">Reference proteome</keyword>
<evidence type="ECO:0000313" key="17">
    <source>
        <dbReference type="Proteomes" id="UP000770717"/>
    </source>
</evidence>
<dbReference type="PROSITE" id="PS50268">
    <property type="entry name" value="CADHERIN_2"/>
    <property type="match status" value="6"/>
</dbReference>
<feature type="region of interest" description="Disordered" evidence="13">
    <location>
        <begin position="739"/>
        <end position="766"/>
    </location>
</feature>
<dbReference type="FunFam" id="2.60.40.60:FF:000001">
    <property type="entry name" value="Protocadherin alpha 2"/>
    <property type="match status" value="1"/>
</dbReference>
<evidence type="ECO:0000256" key="3">
    <source>
        <dbReference type="ARBA" id="ARBA00022475"/>
    </source>
</evidence>